<dbReference type="Proteomes" id="UP000785679">
    <property type="component" value="Unassembled WGS sequence"/>
</dbReference>
<dbReference type="AlphaFoldDB" id="A0A8J8T7J1"/>
<dbReference type="EMBL" id="RRYP01002007">
    <property type="protein sequence ID" value="TNV85234.1"/>
    <property type="molecule type" value="Genomic_DNA"/>
</dbReference>
<protein>
    <submittedName>
        <fullName evidence="2">Uncharacterized protein</fullName>
    </submittedName>
</protein>
<proteinExistence type="predicted"/>
<evidence type="ECO:0000313" key="3">
    <source>
        <dbReference type="Proteomes" id="UP000785679"/>
    </source>
</evidence>
<reference evidence="2" key="1">
    <citation type="submission" date="2019-06" db="EMBL/GenBank/DDBJ databases">
        <authorList>
            <person name="Zheng W."/>
        </authorList>
    </citation>
    <scope>NUCLEOTIDE SEQUENCE</scope>
    <source>
        <strain evidence="2">QDHG01</strain>
    </source>
</reference>
<organism evidence="2 3">
    <name type="scientific">Halteria grandinella</name>
    <dbReference type="NCBI Taxonomy" id="5974"/>
    <lineage>
        <taxon>Eukaryota</taxon>
        <taxon>Sar</taxon>
        <taxon>Alveolata</taxon>
        <taxon>Ciliophora</taxon>
        <taxon>Intramacronucleata</taxon>
        <taxon>Spirotrichea</taxon>
        <taxon>Stichotrichia</taxon>
        <taxon>Sporadotrichida</taxon>
        <taxon>Halteriidae</taxon>
        <taxon>Halteria</taxon>
    </lineage>
</organism>
<evidence type="ECO:0000256" key="1">
    <source>
        <dbReference type="SAM" id="MobiDB-lite"/>
    </source>
</evidence>
<gene>
    <name evidence="2" type="ORF">FGO68_gene7220</name>
</gene>
<sequence length="92" mass="10698">MDYLKSGLYTVTGKLGDGVIYALGEVKFWGEVVSEFLELDGTTSDRHLSDHRQQIREQIQETEQYDKEIKQLKKQQGFEDSDDEKDEEQKPV</sequence>
<keyword evidence="3" id="KW-1185">Reference proteome</keyword>
<evidence type="ECO:0000313" key="2">
    <source>
        <dbReference type="EMBL" id="TNV85234.1"/>
    </source>
</evidence>
<feature type="region of interest" description="Disordered" evidence="1">
    <location>
        <begin position="71"/>
        <end position="92"/>
    </location>
</feature>
<name>A0A8J8T7J1_HALGN</name>
<accession>A0A8J8T7J1</accession>
<comment type="caution">
    <text evidence="2">The sequence shown here is derived from an EMBL/GenBank/DDBJ whole genome shotgun (WGS) entry which is preliminary data.</text>
</comment>